<organism evidence="7 8">
    <name type="scientific">Massilia violaceinigra</name>
    <dbReference type="NCBI Taxonomy" id="2045208"/>
    <lineage>
        <taxon>Bacteria</taxon>
        <taxon>Pseudomonadati</taxon>
        <taxon>Pseudomonadota</taxon>
        <taxon>Betaproteobacteria</taxon>
        <taxon>Burkholderiales</taxon>
        <taxon>Oxalobacteraceae</taxon>
        <taxon>Telluria group</taxon>
        <taxon>Massilia</taxon>
    </lineage>
</organism>
<dbReference type="Pfam" id="PF14905">
    <property type="entry name" value="OMP_b-brl_3"/>
    <property type="match status" value="1"/>
</dbReference>
<evidence type="ECO:0000256" key="1">
    <source>
        <dbReference type="ARBA" id="ARBA00004442"/>
    </source>
</evidence>
<evidence type="ECO:0000259" key="5">
    <source>
        <dbReference type="Pfam" id="PF07715"/>
    </source>
</evidence>
<dbReference type="EMBL" id="CP024608">
    <property type="protein sequence ID" value="ATQ77438.1"/>
    <property type="molecule type" value="Genomic_DNA"/>
</dbReference>
<dbReference type="GO" id="GO:0009279">
    <property type="term" value="C:cell outer membrane"/>
    <property type="evidence" value="ECO:0007669"/>
    <property type="project" value="UniProtKB-SubCell"/>
</dbReference>
<protein>
    <submittedName>
        <fullName evidence="7">TonB-dependent receptor</fullName>
    </submittedName>
</protein>
<evidence type="ECO:0000256" key="2">
    <source>
        <dbReference type="ARBA" id="ARBA00009810"/>
    </source>
</evidence>
<comment type="similarity">
    <text evidence="2">Belongs to the TonB-dependent receptor family.</text>
</comment>
<dbReference type="Pfam" id="PF07715">
    <property type="entry name" value="Plug"/>
    <property type="match status" value="1"/>
</dbReference>
<reference evidence="7" key="1">
    <citation type="submission" date="2017-10" db="EMBL/GenBank/DDBJ databases">
        <title>Massilia psychrophilum sp. nov., a novel purple-pigmented bacterium isolated from Tianshan glacier, Xinjiang Municipality, China.</title>
        <authorList>
            <person name="Wang H."/>
        </authorList>
    </citation>
    <scope>NUCLEOTIDE SEQUENCE [LARGE SCALE GENOMIC DNA]</scope>
    <source>
        <strain evidence="7">B2</strain>
    </source>
</reference>
<feature type="domain" description="TonB-dependent receptor plug" evidence="5">
    <location>
        <begin position="70"/>
        <end position="156"/>
    </location>
</feature>
<name>A0A2D2DR22_9BURK</name>
<dbReference type="InterPro" id="IPR037066">
    <property type="entry name" value="Plug_dom_sf"/>
</dbReference>
<evidence type="ECO:0000259" key="6">
    <source>
        <dbReference type="Pfam" id="PF14905"/>
    </source>
</evidence>
<keyword evidence="4" id="KW-0998">Cell outer membrane</keyword>
<dbReference type="PANTHER" id="PTHR40980">
    <property type="entry name" value="PLUG DOMAIN-CONTAINING PROTEIN"/>
    <property type="match status" value="1"/>
</dbReference>
<keyword evidence="7" id="KW-0675">Receptor</keyword>
<evidence type="ECO:0000313" key="8">
    <source>
        <dbReference type="Proteomes" id="UP000229897"/>
    </source>
</evidence>
<keyword evidence="8" id="KW-1185">Reference proteome</keyword>
<sequence>MYFIQRSTPRRCKHITAANPFQFAILRTTFSLTLLGLVALTVEARAEDPAVATVTVTAKKEPVVKKLDKTVYDVSNMARAANGTGQDVLQSTPGVSVTADGQIAVKGNTQVTVLVNGKPTAMMSGDERAVALQTMSGTDIASIEVITNPSAAYNANGGAIVNIVLKRNRKPGAHAQLKGSATDQGLWNAGASGDVTRKDISVHSNLAYRRDGTQKSRRSAVDWNNPVSGQAGSTVQTSEIFVRRKVQSAALGVDYALSDTDSLSLSASYNDRASRPLLDTLNVARNAAGKSIYHRISYGPNEQADDSASLSYSHQDAGTALKAMLQRSNTKGLIDKSYRDVFVEPARATSYSRGATRSARHLNQATLDWSRASGHGQWGMGLDIQDEVNDLYNYQASVDRLTGQETPDADTTNGYAVATTLSAAYITDQIRHGQWEALLGGRIERMALRVRPAQGAMQTGRWQAFNPSLHLKYAASDKTDLTLSYRRSLQRPDPRDLNPFTTYVDAQNLSRGNPGLKPQLLTSWEIGTDADMEHLSGSVSAFYRTSRDTVADARSFADNVLVTSKQNGGQARSAGVTGSLDWTPDAKLSLGMDGGVYRVVLSTPDLYGAVRQDGIAGYINLRASYNAGPDNLSLDAHGQTSSITPLGRHGATSNVNLSWKRQLTKTLSLTVNASDIFDGSKRTYRTDASTFRQTGYDHFVARRVYVGFVKKLE</sequence>
<proteinExistence type="inferred from homology"/>
<dbReference type="OrthoDB" id="910296at2"/>
<comment type="subcellular location">
    <subcellularLocation>
        <location evidence="1">Cell outer membrane</location>
    </subcellularLocation>
</comment>
<dbReference type="RefSeq" id="WP_099879609.1">
    <property type="nucleotide sequence ID" value="NZ_CP024608.1"/>
</dbReference>
<dbReference type="InterPro" id="IPR012910">
    <property type="entry name" value="Plug_dom"/>
</dbReference>
<dbReference type="InterPro" id="IPR041700">
    <property type="entry name" value="OMP_b-brl_3"/>
</dbReference>
<feature type="domain" description="Outer membrane protein beta-barrel" evidence="6">
    <location>
        <begin position="317"/>
        <end position="708"/>
    </location>
</feature>
<dbReference type="Gene3D" id="2.170.130.10">
    <property type="entry name" value="TonB-dependent receptor, plug domain"/>
    <property type="match status" value="1"/>
</dbReference>
<dbReference type="InterPro" id="IPR036942">
    <property type="entry name" value="Beta-barrel_TonB_sf"/>
</dbReference>
<dbReference type="PANTHER" id="PTHR40980:SF4">
    <property type="entry name" value="TONB-DEPENDENT RECEPTOR-LIKE BETA-BARREL DOMAIN-CONTAINING PROTEIN"/>
    <property type="match status" value="1"/>
</dbReference>
<accession>A0A2D2DR22</accession>
<gene>
    <name evidence="7" type="ORF">CR152_25250</name>
</gene>
<dbReference type="SUPFAM" id="SSF56935">
    <property type="entry name" value="Porins"/>
    <property type="match status" value="1"/>
</dbReference>
<dbReference type="Proteomes" id="UP000229897">
    <property type="component" value="Chromosome"/>
</dbReference>
<dbReference type="KEGG" id="mass:CR152_25250"/>
<dbReference type="AlphaFoldDB" id="A0A2D2DR22"/>
<keyword evidence="3" id="KW-0472">Membrane</keyword>
<dbReference type="Gene3D" id="2.40.170.20">
    <property type="entry name" value="TonB-dependent receptor, beta-barrel domain"/>
    <property type="match status" value="1"/>
</dbReference>
<evidence type="ECO:0000256" key="4">
    <source>
        <dbReference type="ARBA" id="ARBA00023237"/>
    </source>
</evidence>
<evidence type="ECO:0000256" key="3">
    <source>
        <dbReference type="ARBA" id="ARBA00023136"/>
    </source>
</evidence>
<evidence type="ECO:0000313" key="7">
    <source>
        <dbReference type="EMBL" id="ATQ77438.1"/>
    </source>
</evidence>